<organism evidence="1 2">
    <name type="scientific">Teredinibacter turnerae (strain ATCC 39867 / T7901)</name>
    <dbReference type="NCBI Taxonomy" id="377629"/>
    <lineage>
        <taxon>Bacteria</taxon>
        <taxon>Pseudomonadati</taxon>
        <taxon>Pseudomonadota</taxon>
        <taxon>Gammaproteobacteria</taxon>
        <taxon>Cellvibrionales</taxon>
        <taxon>Cellvibrionaceae</taxon>
        <taxon>Teredinibacter</taxon>
    </lineage>
</organism>
<dbReference type="KEGG" id="ttu:TERTU_3531"/>
<dbReference type="RefSeq" id="WP_015820980.1">
    <property type="nucleotide sequence ID" value="NC_012997.1"/>
</dbReference>
<protein>
    <submittedName>
        <fullName evidence="1">Amine oxidase family, flavin-containing protein</fullName>
    </submittedName>
</protein>
<dbReference type="STRING" id="377629.TERTU_3531"/>
<keyword evidence="2" id="KW-1185">Reference proteome</keyword>
<gene>
    <name evidence="1" type="ordered locus">TERTU_3531</name>
</gene>
<proteinExistence type="predicted"/>
<accession>C6AR42</accession>
<dbReference type="HOGENOM" id="CLU_1969461_0_0_6"/>
<dbReference type="Proteomes" id="UP000009080">
    <property type="component" value="Chromosome"/>
</dbReference>
<evidence type="ECO:0000313" key="1">
    <source>
        <dbReference type="EMBL" id="ACS93586.1"/>
    </source>
</evidence>
<name>C6AR42_TERTT</name>
<dbReference type="AlphaFoldDB" id="C6AR42"/>
<reference evidence="1 2" key="1">
    <citation type="journal article" date="2009" name="PLoS ONE">
        <title>The complete genome of Teredinibacter turnerae T7901: an intracellular endosymbiont of marine wood-boring bivalves (shipworms).</title>
        <authorList>
            <person name="Yang J.C."/>
            <person name="Madupu R."/>
            <person name="Durkin A.S."/>
            <person name="Ekborg N.A."/>
            <person name="Pedamallu C.S."/>
            <person name="Hostetler J.B."/>
            <person name="Radune D."/>
            <person name="Toms B.S."/>
            <person name="Henrissat B."/>
            <person name="Coutinho P.M."/>
            <person name="Schwarz S."/>
            <person name="Field L."/>
            <person name="Trindade-Silva A.E."/>
            <person name="Soares C.A.G."/>
            <person name="Elshahawi S."/>
            <person name="Hanora A."/>
            <person name="Schmidt E.W."/>
            <person name="Haygood M.G."/>
            <person name="Posfai J."/>
            <person name="Benner J."/>
            <person name="Madinger C."/>
            <person name="Nove J."/>
            <person name="Anton B."/>
            <person name="Chaudhary K."/>
            <person name="Foster J."/>
            <person name="Holman A."/>
            <person name="Kumar S."/>
            <person name="Lessard P.A."/>
            <person name="Luyten Y.A."/>
            <person name="Slatko B."/>
            <person name="Wood N."/>
            <person name="Wu B."/>
            <person name="Teplitski M."/>
            <person name="Mougous J.D."/>
            <person name="Ward N."/>
            <person name="Eisen J.A."/>
            <person name="Badger J.H."/>
            <person name="Distel D.L."/>
        </authorList>
    </citation>
    <scope>NUCLEOTIDE SEQUENCE [LARGE SCALE GENOMIC DNA]</scope>
    <source>
        <strain evidence="2">ATCC 39867 / T7901</strain>
    </source>
</reference>
<dbReference type="eggNOG" id="ENOG50317MX">
    <property type="taxonomic scope" value="Bacteria"/>
</dbReference>
<dbReference type="EMBL" id="CP001614">
    <property type="protein sequence ID" value="ACS93586.1"/>
    <property type="molecule type" value="Genomic_DNA"/>
</dbReference>
<evidence type="ECO:0000313" key="2">
    <source>
        <dbReference type="Proteomes" id="UP000009080"/>
    </source>
</evidence>
<sequence length="127" mass="14269">MDDSAAANPEELASLLQQKLPQMHRHYIRQVNISLAKQDDQGMFGRASVAVVRDALATISPLLSQTHVQTAEVTLKRWIDEFLQHALQHNRSSCAISNFPQEHSPSQVYLNAVSTECTDLCRAWLND</sequence>
<dbReference type="OrthoDB" id="337830at2"/>